<feature type="domain" description="Cation efflux protein transmembrane" evidence="8">
    <location>
        <begin position="11"/>
        <end position="219"/>
    </location>
</feature>
<evidence type="ECO:0000313" key="12">
    <source>
        <dbReference type="Proteomes" id="UP001334804"/>
    </source>
</evidence>
<feature type="transmembrane region" description="Helical" evidence="7">
    <location>
        <begin position="12"/>
        <end position="32"/>
    </location>
</feature>
<dbReference type="STRING" id="47871.GA0070608_0970"/>
<accession>A0A1C6UDP2</accession>
<keyword evidence="5 7" id="KW-0472">Membrane</keyword>
<dbReference type="RefSeq" id="WP_091622315.1">
    <property type="nucleotide sequence ID" value="NZ_CP109071.1"/>
</dbReference>
<dbReference type="InterPro" id="IPR058533">
    <property type="entry name" value="Cation_efflux_TM"/>
</dbReference>
<name>A0A1C6UDP2_9ACTN</name>
<dbReference type="GO" id="GO:0016020">
    <property type="term" value="C:membrane"/>
    <property type="evidence" value="ECO:0007669"/>
    <property type="project" value="UniProtKB-SubCell"/>
</dbReference>
<evidence type="ECO:0000256" key="2">
    <source>
        <dbReference type="ARBA" id="ARBA00022448"/>
    </source>
</evidence>
<evidence type="ECO:0000313" key="11">
    <source>
        <dbReference type="Proteomes" id="UP000199343"/>
    </source>
</evidence>
<organism evidence="9 11">
    <name type="scientific">Micromonospora peucetia</name>
    <dbReference type="NCBI Taxonomy" id="47871"/>
    <lineage>
        <taxon>Bacteria</taxon>
        <taxon>Bacillati</taxon>
        <taxon>Actinomycetota</taxon>
        <taxon>Actinomycetes</taxon>
        <taxon>Micromonosporales</taxon>
        <taxon>Micromonosporaceae</taxon>
        <taxon>Micromonospora</taxon>
    </lineage>
</organism>
<feature type="region of interest" description="Disordered" evidence="6">
    <location>
        <begin position="313"/>
        <end position="333"/>
    </location>
</feature>
<evidence type="ECO:0000256" key="1">
    <source>
        <dbReference type="ARBA" id="ARBA00004141"/>
    </source>
</evidence>
<feature type="transmembrane region" description="Helical" evidence="7">
    <location>
        <begin position="77"/>
        <end position="100"/>
    </location>
</feature>
<comment type="subcellular location">
    <subcellularLocation>
        <location evidence="1">Membrane</location>
        <topology evidence="1">Multi-pass membrane protein</topology>
    </subcellularLocation>
</comment>
<protein>
    <submittedName>
        <fullName evidence="9">Cation diffusion facilitator family transporter</fullName>
    </submittedName>
</protein>
<dbReference type="GO" id="GO:0008324">
    <property type="term" value="F:monoatomic cation transmembrane transporter activity"/>
    <property type="evidence" value="ECO:0007669"/>
    <property type="project" value="InterPro"/>
</dbReference>
<evidence type="ECO:0000256" key="4">
    <source>
        <dbReference type="ARBA" id="ARBA00022989"/>
    </source>
</evidence>
<evidence type="ECO:0000256" key="7">
    <source>
        <dbReference type="SAM" id="Phobius"/>
    </source>
</evidence>
<dbReference type="InterPro" id="IPR036837">
    <property type="entry name" value="Cation_efflux_CTD_sf"/>
</dbReference>
<evidence type="ECO:0000313" key="10">
    <source>
        <dbReference type="EMBL" id="WSA33890.1"/>
    </source>
</evidence>
<proteinExistence type="predicted"/>
<keyword evidence="12" id="KW-1185">Reference proteome</keyword>
<dbReference type="NCBIfam" id="TIGR01297">
    <property type="entry name" value="CDF"/>
    <property type="match status" value="1"/>
</dbReference>
<feature type="transmembrane region" description="Helical" evidence="7">
    <location>
        <begin position="191"/>
        <end position="212"/>
    </location>
</feature>
<keyword evidence="2" id="KW-0813">Transport</keyword>
<evidence type="ECO:0000313" key="9">
    <source>
        <dbReference type="EMBL" id="SCL52156.1"/>
    </source>
</evidence>
<reference evidence="10 12" key="2">
    <citation type="submission" date="2022-10" db="EMBL/GenBank/DDBJ databases">
        <title>The complete genomes of actinobacterial strains from the NBC collection.</title>
        <authorList>
            <person name="Joergensen T.S."/>
            <person name="Alvarez Arevalo M."/>
            <person name="Sterndorff E.B."/>
            <person name="Faurdal D."/>
            <person name="Vuksanovic O."/>
            <person name="Mourched A.-S."/>
            <person name="Charusanti P."/>
            <person name="Shaw S."/>
            <person name="Blin K."/>
            <person name="Weber T."/>
        </authorList>
    </citation>
    <scope>NUCLEOTIDE SEQUENCE [LARGE SCALE GENOMIC DNA]</scope>
    <source>
        <strain evidence="10 12">NBC 01809</strain>
    </source>
</reference>
<dbReference type="SUPFAM" id="SSF161111">
    <property type="entry name" value="Cation efflux protein transmembrane domain-like"/>
    <property type="match status" value="1"/>
</dbReference>
<dbReference type="AlphaFoldDB" id="A0A1C6UDP2"/>
<dbReference type="PANTHER" id="PTHR13414:SF9">
    <property type="entry name" value="PROTON-COUPLED ZINC ANTIPORTER SLC30A9, MITOCHONDRIAL"/>
    <property type="match status" value="1"/>
</dbReference>
<keyword evidence="3 7" id="KW-0812">Transmembrane</keyword>
<dbReference type="PANTHER" id="PTHR13414">
    <property type="entry name" value="HUEL-CATION TRANSPORTER"/>
    <property type="match status" value="1"/>
</dbReference>
<evidence type="ECO:0000256" key="3">
    <source>
        <dbReference type="ARBA" id="ARBA00022692"/>
    </source>
</evidence>
<dbReference type="Gene3D" id="1.20.1510.10">
    <property type="entry name" value="Cation efflux protein transmembrane domain"/>
    <property type="match status" value="1"/>
</dbReference>
<dbReference type="InterPro" id="IPR040177">
    <property type="entry name" value="SLC30A9"/>
</dbReference>
<dbReference type="OrthoDB" id="9806522at2"/>
<sequence length="333" mass="35117">MSANGGTKAIVAALLANTGIAVTKFVAFLLTASSSMLAESIHSVADAGNQGLLLLGGRRAKRAATPQHPFGYGRERYIYAFIVSIVLFSVGGLFALYEAYHKWSHTEGITSWHWVPVVVLVSAIIMEVFSFRTAIKESNLIRGNQSWVKFVRRAKAPELPVVLLEDLGALVGLVFALFGVGMTLITGNGRWDALGTAMIGVLLVAIAIILAIETKSLLLGEGAESHEVAAIEKAVADGPEFERIIHMKTLYLGPEELMVAAKVGVPACESAEDLARGINAVEARIRAAVPTARVIYLEPDIYSVTAERVGAGSAAQTAGPGAEPGKAVGRPGS</sequence>
<evidence type="ECO:0000259" key="8">
    <source>
        <dbReference type="Pfam" id="PF01545"/>
    </source>
</evidence>
<dbReference type="EMBL" id="CP109071">
    <property type="protein sequence ID" value="WSA33890.1"/>
    <property type="molecule type" value="Genomic_DNA"/>
</dbReference>
<evidence type="ECO:0000256" key="5">
    <source>
        <dbReference type="ARBA" id="ARBA00023136"/>
    </source>
</evidence>
<dbReference type="Proteomes" id="UP000199343">
    <property type="component" value="Unassembled WGS sequence"/>
</dbReference>
<dbReference type="GO" id="GO:0006829">
    <property type="term" value="P:zinc ion transport"/>
    <property type="evidence" value="ECO:0007669"/>
    <property type="project" value="InterPro"/>
</dbReference>
<dbReference type="Pfam" id="PF01545">
    <property type="entry name" value="Cation_efflux"/>
    <property type="match status" value="1"/>
</dbReference>
<keyword evidence="4 7" id="KW-1133">Transmembrane helix</keyword>
<dbReference type="InterPro" id="IPR002524">
    <property type="entry name" value="Cation_efflux"/>
</dbReference>
<feature type="transmembrane region" description="Helical" evidence="7">
    <location>
        <begin position="162"/>
        <end position="185"/>
    </location>
</feature>
<dbReference type="Proteomes" id="UP001334804">
    <property type="component" value="Chromosome"/>
</dbReference>
<gene>
    <name evidence="9" type="ORF">GA0070608_0970</name>
    <name evidence="10" type="ORF">OIE14_07545</name>
</gene>
<dbReference type="SUPFAM" id="SSF160240">
    <property type="entry name" value="Cation efflux protein cytoplasmic domain-like"/>
    <property type="match status" value="1"/>
</dbReference>
<evidence type="ECO:0000256" key="6">
    <source>
        <dbReference type="SAM" id="MobiDB-lite"/>
    </source>
</evidence>
<dbReference type="EMBL" id="FMIC01000002">
    <property type="protein sequence ID" value="SCL52156.1"/>
    <property type="molecule type" value="Genomic_DNA"/>
</dbReference>
<feature type="transmembrane region" description="Helical" evidence="7">
    <location>
        <begin position="112"/>
        <end position="135"/>
    </location>
</feature>
<reference evidence="9 11" key="1">
    <citation type="submission" date="2016-06" db="EMBL/GenBank/DDBJ databases">
        <authorList>
            <person name="Kjaerup R.B."/>
            <person name="Dalgaard T.S."/>
            <person name="Juul-Madsen H.R."/>
        </authorList>
    </citation>
    <scope>NUCLEOTIDE SEQUENCE [LARGE SCALE GENOMIC DNA]</scope>
    <source>
        <strain evidence="9 11">DSM 43363</strain>
    </source>
</reference>
<dbReference type="InterPro" id="IPR027469">
    <property type="entry name" value="Cation_efflux_TMD_sf"/>
</dbReference>